<proteinExistence type="inferred from homology"/>
<accession>A0ABV2UAQ2</accession>
<gene>
    <name evidence="7" type="ORF">ABZV61_19465</name>
</gene>
<dbReference type="InterPro" id="IPR044097">
    <property type="entry name" value="Bds1/SdsA1_MBL-fold"/>
</dbReference>
<evidence type="ECO:0000256" key="1">
    <source>
        <dbReference type="ARBA" id="ARBA00022723"/>
    </source>
</evidence>
<dbReference type="Pfam" id="PF14864">
    <property type="entry name" value="Alkyl_sulf_C"/>
    <property type="match status" value="1"/>
</dbReference>
<evidence type="ECO:0000256" key="3">
    <source>
        <dbReference type="ARBA" id="ARBA00022833"/>
    </source>
</evidence>
<name>A0ABV2UAQ2_9ACTN</name>
<dbReference type="PANTHER" id="PTHR43223:SF1">
    <property type="entry name" value="ALKYL_ARYL-SULFATASE BDS1"/>
    <property type="match status" value="1"/>
</dbReference>
<evidence type="ECO:0000259" key="6">
    <source>
        <dbReference type="SMART" id="SM00849"/>
    </source>
</evidence>
<keyword evidence="2" id="KW-0378">Hydrolase</keyword>
<dbReference type="SMART" id="SM00849">
    <property type="entry name" value="Lactamase_B"/>
    <property type="match status" value="1"/>
</dbReference>
<dbReference type="InterPro" id="IPR038536">
    <property type="entry name" value="Alkyl/aryl-sulf_dimr_sf"/>
</dbReference>
<comment type="caution">
    <text evidence="7">The sequence shown here is derived from an EMBL/GenBank/DDBJ whole genome shotgun (WGS) entry which is preliminary data.</text>
</comment>
<evidence type="ECO:0000256" key="2">
    <source>
        <dbReference type="ARBA" id="ARBA00022801"/>
    </source>
</evidence>
<feature type="region of interest" description="Disordered" evidence="5">
    <location>
        <begin position="1"/>
        <end position="20"/>
    </location>
</feature>
<dbReference type="InterPro" id="IPR029229">
    <property type="entry name" value="Alkyl_sulf_C"/>
</dbReference>
<evidence type="ECO:0000313" key="8">
    <source>
        <dbReference type="Proteomes" id="UP001550044"/>
    </source>
</evidence>
<dbReference type="Proteomes" id="UP001550044">
    <property type="component" value="Unassembled WGS sequence"/>
</dbReference>
<dbReference type="CDD" id="cd07710">
    <property type="entry name" value="arylsulfatase_Sdsa1-like_MBL-fold"/>
    <property type="match status" value="1"/>
</dbReference>
<dbReference type="SUPFAM" id="SSF55718">
    <property type="entry name" value="SCP-like"/>
    <property type="match status" value="1"/>
</dbReference>
<dbReference type="Pfam" id="PF14863">
    <property type="entry name" value="Alkyl_sulf_dimr"/>
    <property type="match status" value="1"/>
</dbReference>
<dbReference type="InterPro" id="IPR001279">
    <property type="entry name" value="Metallo-B-lactamas"/>
</dbReference>
<evidence type="ECO:0000256" key="4">
    <source>
        <dbReference type="ARBA" id="ARBA00033751"/>
    </source>
</evidence>
<dbReference type="Gene3D" id="3.60.15.30">
    <property type="entry name" value="Metallo-beta-lactamase domain"/>
    <property type="match status" value="1"/>
</dbReference>
<sequence>MTTAAASGTPAAPVTPDFADRTDFENADRGFVAGPSSTTITTDDGRMVWDFTDTAFLEGDCPDSVNPSLWRQSQLCARAGLYRVTDGIYQIRGFDMSNMTLIEGDIGVIVVDPLASAETAAAGLALYREQRGDRPVTGVLFTHSHLDHFGGVHGVIGRAEQVDGVPLLAPQGFTEHVVTANVSAGTAVLRRGAYCSGTNLDRGPNGLVGTGLGFTTSTGTRGLLPATIEITGTGQVETVDGVVFHFQLTPGTEAPSEMNFHLPEHRALCMAENATHTLHNILSLRGAVVRDARTWSRCLDEAVQLFGSESDVLFASHHWPTWGTERLTAFLSEQCDLYAYLHDQTLRLANQGRTATEIAEVFELPPGLARSWHARGYYGSVSHNVKAIYQRYLGWYDGHPSSLWEHPPTESARRYVDCMGGVDAVVARAGEYVSDGDLRFAAQLLKHAVFAQPDHTGAKELLARTFEQLAHGAENAIWRNCYLMGALELRQGVTRTSPSAGGVPVALSVEQIFDSLAIRINGPEAWDHRATLDWHFTDPDEQYRTSLRNGVLVPTRMDPAEAAVGFEGAPGFEGTPADVTFTLTRSQLLDLLAGKGLDTIEHTGDIDALRTLVSALDSTDPDFPIVTR</sequence>
<comment type="similarity">
    <text evidence="4">Belongs to the metallo-beta-lactamase superfamily. Type III sulfatase family.</text>
</comment>
<dbReference type="Pfam" id="PF00753">
    <property type="entry name" value="Lactamase_B"/>
    <property type="match status" value="1"/>
</dbReference>
<protein>
    <submittedName>
        <fullName evidence="7">Alkyl sulfatase dimerization domain-containing protein</fullName>
    </submittedName>
</protein>
<keyword evidence="8" id="KW-1185">Reference proteome</keyword>
<evidence type="ECO:0000313" key="7">
    <source>
        <dbReference type="EMBL" id="MET8434935.1"/>
    </source>
</evidence>
<dbReference type="Gene3D" id="1.25.40.880">
    <property type="entry name" value="Alkyl sulfatase, dimerisation domain"/>
    <property type="match status" value="1"/>
</dbReference>
<feature type="domain" description="Metallo-beta-lactamase" evidence="6">
    <location>
        <begin position="96"/>
        <end position="317"/>
    </location>
</feature>
<keyword evidence="3" id="KW-0862">Zinc</keyword>
<dbReference type="InterPro" id="IPR036866">
    <property type="entry name" value="RibonucZ/Hydroxyglut_hydro"/>
</dbReference>
<dbReference type="InterPro" id="IPR036527">
    <property type="entry name" value="SCP2_sterol-bd_dom_sf"/>
</dbReference>
<dbReference type="InterPro" id="IPR052195">
    <property type="entry name" value="Bact_Alkyl/Aryl-Sulfatase"/>
</dbReference>
<dbReference type="Gene3D" id="3.30.1050.10">
    <property type="entry name" value="SCP2 sterol-binding domain"/>
    <property type="match status" value="1"/>
</dbReference>
<keyword evidence="1" id="KW-0479">Metal-binding</keyword>
<feature type="compositionally biased region" description="Low complexity" evidence="5">
    <location>
        <begin position="1"/>
        <end position="16"/>
    </location>
</feature>
<reference evidence="7 8" key="1">
    <citation type="submission" date="2024-06" db="EMBL/GenBank/DDBJ databases">
        <title>The Natural Products Discovery Center: Release of the First 8490 Sequenced Strains for Exploring Actinobacteria Biosynthetic Diversity.</title>
        <authorList>
            <person name="Kalkreuter E."/>
            <person name="Kautsar S.A."/>
            <person name="Yang D."/>
            <person name="Bader C.D."/>
            <person name="Teijaro C.N."/>
            <person name="Fluegel L."/>
            <person name="Davis C.M."/>
            <person name="Simpson J.R."/>
            <person name="Lauterbach L."/>
            <person name="Steele A.D."/>
            <person name="Gui C."/>
            <person name="Meng S."/>
            <person name="Li G."/>
            <person name="Viehrig K."/>
            <person name="Ye F."/>
            <person name="Su P."/>
            <person name="Kiefer A.F."/>
            <person name="Nichols A."/>
            <person name="Cepeda A.J."/>
            <person name="Yan W."/>
            <person name="Fan B."/>
            <person name="Jiang Y."/>
            <person name="Adhikari A."/>
            <person name="Zheng C.-J."/>
            <person name="Schuster L."/>
            <person name="Cowan T.M."/>
            <person name="Smanski M.J."/>
            <person name="Chevrette M.G."/>
            <person name="De Carvalho L.P.S."/>
            <person name="Shen B."/>
        </authorList>
    </citation>
    <scope>NUCLEOTIDE SEQUENCE [LARGE SCALE GENOMIC DNA]</scope>
    <source>
        <strain evidence="7 8">NPDC005137</strain>
    </source>
</reference>
<organism evidence="7 8">
    <name type="scientific">Streptomyces sp. 900116325</name>
    <dbReference type="NCBI Taxonomy" id="3154295"/>
    <lineage>
        <taxon>Bacteria</taxon>
        <taxon>Bacillati</taxon>
        <taxon>Actinomycetota</taxon>
        <taxon>Actinomycetes</taxon>
        <taxon>Kitasatosporales</taxon>
        <taxon>Streptomycetaceae</taxon>
        <taxon>Streptomyces</taxon>
    </lineage>
</organism>
<dbReference type="SUPFAM" id="SSF56281">
    <property type="entry name" value="Metallo-hydrolase/oxidoreductase"/>
    <property type="match status" value="1"/>
</dbReference>
<evidence type="ECO:0000256" key="5">
    <source>
        <dbReference type="SAM" id="MobiDB-lite"/>
    </source>
</evidence>
<dbReference type="PANTHER" id="PTHR43223">
    <property type="entry name" value="ALKYL/ARYL-SULFATASE"/>
    <property type="match status" value="1"/>
</dbReference>
<dbReference type="EMBL" id="JBEXIP010000014">
    <property type="protein sequence ID" value="MET8434935.1"/>
    <property type="molecule type" value="Genomic_DNA"/>
</dbReference>
<dbReference type="InterPro" id="IPR029228">
    <property type="entry name" value="Alkyl_sulf_dimr"/>
</dbReference>
<dbReference type="RefSeq" id="WP_356710363.1">
    <property type="nucleotide sequence ID" value="NZ_JBEXIP010000014.1"/>
</dbReference>